<gene>
    <name evidence="3" type="ORF">KCU98_g6001</name>
</gene>
<proteinExistence type="predicted"/>
<dbReference type="SUPFAM" id="SSF52540">
    <property type="entry name" value="P-loop containing nucleoside triphosphate hydrolases"/>
    <property type="match status" value="1"/>
</dbReference>
<accession>A0A9P8JV53</accession>
<dbReference type="Gene3D" id="3.40.50.300">
    <property type="entry name" value="P-loop containing nucleotide triphosphate hydrolases"/>
    <property type="match status" value="1"/>
</dbReference>
<dbReference type="InterPro" id="IPR027417">
    <property type="entry name" value="P-loop_NTPase"/>
</dbReference>
<dbReference type="InterPro" id="IPR002041">
    <property type="entry name" value="Ran_GTPase"/>
</dbReference>
<keyword evidence="2" id="KW-0342">GTP-binding</keyword>
<feature type="non-terminal residue" evidence="3">
    <location>
        <position position="1"/>
    </location>
</feature>
<dbReference type="AlphaFoldDB" id="A0A9P8JV53"/>
<dbReference type="GO" id="GO:0006606">
    <property type="term" value="P:protein import into nucleus"/>
    <property type="evidence" value="ECO:0007669"/>
    <property type="project" value="TreeGrafter"/>
</dbReference>
<protein>
    <submittedName>
        <fullName evidence="3">Uncharacterized protein</fullName>
    </submittedName>
</protein>
<dbReference type="Proteomes" id="UP000729357">
    <property type="component" value="Unassembled WGS sequence"/>
</dbReference>
<organism evidence="3 4">
    <name type="scientific">Aureobasidium melanogenum</name>
    <name type="common">Aureobasidium pullulans var. melanogenum</name>
    <dbReference type="NCBI Taxonomy" id="46634"/>
    <lineage>
        <taxon>Eukaryota</taxon>
        <taxon>Fungi</taxon>
        <taxon>Dikarya</taxon>
        <taxon>Ascomycota</taxon>
        <taxon>Pezizomycotina</taxon>
        <taxon>Dothideomycetes</taxon>
        <taxon>Dothideomycetidae</taxon>
        <taxon>Dothideales</taxon>
        <taxon>Saccotheciaceae</taxon>
        <taxon>Aureobasidium</taxon>
    </lineage>
</organism>
<evidence type="ECO:0000256" key="1">
    <source>
        <dbReference type="ARBA" id="ARBA00022741"/>
    </source>
</evidence>
<dbReference type="GO" id="GO:0005634">
    <property type="term" value="C:nucleus"/>
    <property type="evidence" value="ECO:0007669"/>
    <property type="project" value="TreeGrafter"/>
</dbReference>
<dbReference type="GO" id="GO:0005737">
    <property type="term" value="C:cytoplasm"/>
    <property type="evidence" value="ECO:0007669"/>
    <property type="project" value="TreeGrafter"/>
</dbReference>
<keyword evidence="1" id="KW-0547">Nucleotide-binding</keyword>
<reference evidence="3" key="1">
    <citation type="journal article" date="2021" name="J Fungi (Basel)">
        <title>Virulence traits and population genomics of the black yeast Aureobasidium melanogenum.</title>
        <authorList>
            <person name="Cernosa A."/>
            <person name="Sun X."/>
            <person name="Gostincar C."/>
            <person name="Fang C."/>
            <person name="Gunde-Cimerman N."/>
            <person name="Song Z."/>
        </authorList>
    </citation>
    <scope>NUCLEOTIDE SEQUENCE</scope>
    <source>
        <strain evidence="3">EXF-9298</strain>
    </source>
</reference>
<dbReference type="PRINTS" id="PR00449">
    <property type="entry name" value="RASTRNSFRMNG"/>
</dbReference>
<dbReference type="GO" id="GO:0005525">
    <property type="term" value="F:GTP binding"/>
    <property type="evidence" value="ECO:0007669"/>
    <property type="project" value="UniProtKB-KW"/>
</dbReference>
<dbReference type="PANTHER" id="PTHR24071">
    <property type="entry name" value="RAN GTPASE"/>
    <property type="match status" value="1"/>
</dbReference>
<dbReference type="GO" id="GO:0000054">
    <property type="term" value="P:ribosomal subunit export from nucleus"/>
    <property type="evidence" value="ECO:0007669"/>
    <property type="project" value="TreeGrafter"/>
</dbReference>
<keyword evidence="4" id="KW-1185">Reference proteome</keyword>
<name>A0A9P8JV53_AURME</name>
<evidence type="ECO:0000313" key="4">
    <source>
        <dbReference type="Proteomes" id="UP000729357"/>
    </source>
</evidence>
<reference evidence="3" key="2">
    <citation type="submission" date="2021-08" db="EMBL/GenBank/DDBJ databases">
        <authorList>
            <person name="Gostincar C."/>
            <person name="Sun X."/>
            <person name="Song Z."/>
            <person name="Gunde-Cimerman N."/>
        </authorList>
    </citation>
    <scope>NUCLEOTIDE SEQUENCE</scope>
    <source>
        <strain evidence="3">EXF-9298</strain>
    </source>
</reference>
<evidence type="ECO:0000256" key="2">
    <source>
        <dbReference type="ARBA" id="ARBA00023134"/>
    </source>
</evidence>
<evidence type="ECO:0000313" key="3">
    <source>
        <dbReference type="EMBL" id="KAG9983558.1"/>
    </source>
</evidence>
<dbReference type="GO" id="GO:0003924">
    <property type="term" value="F:GTPase activity"/>
    <property type="evidence" value="ECO:0007669"/>
    <property type="project" value="InterPro"/>
</dbReference>
<dbReference type="PANTHER" id="PTHR24071:SF0">
    <property type="entry name" value="GTP-BINDING NUCLEAR PROTEIN RAN"/>
    <property type="match status" value="1"/>
</dbReference>
<comment type="caution">
    <text evidence="3">The sequence shown here is derived from an EMBL/GenBank/DDBJ whole genome shotgun (WGS) entry which is preliminary data.</text>
</comment>
<dbReference type="EMBL" id="JAHFXS010000586">
    <property type="protein sequence ID" value="KAG9983558.1"/>
    <property type="molecule type" value="Genomic_DNA"/>
</dbReference>
<sequence>MAEVPTFKLVLVGDGGTGKARSSSRLDLVMSTTFVKRHLTGEFEKKYIATLGVEVHPLGFT</sequence>